<sequence>MKTSFLAFFFFVFGSIHAQDTIKIQPIDSVEKHSQIFSLSPISKKVDMINGLVLGVGHVENKHVSSQTINGINVEANPAPAAGALMTFMALMYLPEIIKTNRKPDSIKKLEEHYKIKKMNYKPLLKLNGLNVSSGCFFTTTSMNGINVSTANKFVDFNGVSITVLGTIADNQNGIAIGIYNANNDLAGSTIGLYNQSYRLRGLHIGIFNKTRMNKGLQIGMLNKSNSKGFQLGFWNINNKRAMPFLNW</sequence>
<proteinExistence type="predicted"/>
<feature type="chain" id="PRO_5046307683" evidence="1">
    <location>
        <begin position="19"/>
        <end position="248"/>
    </location>
</feature>
<dbReference type="EMBL" id="JAGYVZ010000002">
    <property type="protein sequence ID" value="MBS7229840.1"/>
    <property type="molecule type" value="Genomic_DNA"/>
</dbReference>
<protein>
    <submittedName>
        <fullName evidence="2">Uncharacterized protein</fullName>
    </submittedName>
</protein>
<dbReference type="NCBIfam" id="NF047436">
    <property type="entry name" value="LA_2272_repeat"/>
    <property type="match status" value="1"/>
</dbReference>
<feature type="signal peptide" evidence="1">
    <location>
        <begin position="1"/>
        <end position="18"/>
    </location>
</feature>
<organism evidence="2 3">
    <name type="scientific">Flavobacterium psychroterrae</name>
    <dbReference type="NCBI Taxonomy" id="2133767"/>
    <lineage>
        <taxon>Bacteria</taxon>
        <taxon>Pseudomonadati</taxon>
        <taxon>Bacteroidota</taxon>
        <taxon>Flavobacteriia</taxon>
        <taxon>Flavobacteriales</taxon>
        <taxon>Flavobacteriaceae</taxon>
        <taxon>Flavobacterium</taxon>
    </lineage>
</organism>
<comment type="caution">
    <text evidence="2">The sequence shown here is derived from an EMBL/GenBank/DDBJ whole genome shotgun (WGS) entry which is preliminary data.</text>
</comment>
<dbReference type="RefSeq" id="WP_213294664.1">
    <property type="nucleotide sequence ID" value="NZ_JAGYVZ010000002.1"/>
</dbReference>
<accession>A0ABS5P7R9</accession>
<evidence type="ECO:0000313" key="2">
    <source>
        <dbReference type="EMBL" id="MBS7229840.1"/>
    </source>
</evidence>
<evidence type="ECO:0000313" key="3">
    <source>
        <dbReference type="Proteomes" id="UP000722625"/>
    </source>
</evidence>
<dbReference type="Proteomes" id="UP000722625">
    <property type="component" value="Unassembled WGS sequence"/>
</dbReference>
<gene>
    <name evidence="2" type="ORF">KHA90_02285</name>
</gene>
<evidence type="ECO:0000256" key="1">
    <source>
        <dbReference type="SAM" id="SignalP"/>
    </source>
</evidence>
<keyword evidence="1" id="KW-0732">Signal</keyword>
<keyword evidence="3" id="KW-1185">Reference proteome</keyword>
<name>A0ABS5P7R9_9FLAO</name>
<dbReference type="InterPro" id="IPR058093">
    <property type="entry name" value="LA_2272-like"/>
</dbReference>
<reference evidence="2 3" key="1">
    <citation type="journal article" date="2018" name="Int. J. Syst. Evol. Microbiol.">
        <title>Flavobacterium chryseum sp. nov. and Flavobacterium psychroterrae sp. nov., novel environmental bacteria isolated from Antarctica.</title>
        <authorList>
            <person name="Kralova S."/>
            <person name="Svec P."/>
            <person name="Busse H.J."/>
            <person name="Stankova E."/>
            <person name="Vaczi P."/>
            <person name="Sedlacek I."/>
        </authorList>
    </citation>
    <scope>NUCLEOTIDE SEQUENCE [LARGE SCALE GENOMIC DNA]</scope>
    <source>
        <strain evidence="2 3">CCM 8827</strain>
    </source>
</reference>